<reference evidence="1" key="1">
    <citation type="submission" date="2021-01" db="EMBL/GenBank/DDBJ databases">
        <authorList>
            <person name="Corre E."/>
            <person name="Pelletier E."/>
            <person name="Niang G."/>
            <person name="Scheremetjew M."/>
            <person name="Finn R."/>
            <person name="Kale V."/>
            <person name="Holt S."/>
            <person name="Cochrane G."/>
            <person name="Meng A."/>
            <person name="Brown T."/>
            <person name="Cohen L."/>
        </authorList>
    </citation>
    <scope>NUCLEOTIDE SEQUENCE</scope>
    <source>
        <strain evidence="1">FSP1.4</strain>
    </source>
</reference>
<accession>A0A7S3JD57</accession>
<protein>
    <submittedName>
        <fullName evidence="1">Uncharacterized protein</fullName>
    </submittedName>
</protein>
<sequence length="128" mass="14160">MTLLTMKLPAAKSEQSSTFFPAVSCPTICEHFLLNSSALTMTSTLLDSALECSSVSREQSRLSAISSQIASRKVILPTLMLSFFSLDFPAFLAEFRNSIVSCSFFLRACRWLSLSSLKTSPQNTKQFE</sequence>
<evidence type="ECO:0000313" key="1">
    <source>
        <dbReference type="EMBL" id="CAE0349733.1"/>
    </source>
</evidence>
<dbReference type="AlphaFoldDB" id="A0A7S3JD57"/>
<name>A0A7S3JD57_9SPIT</name>
<proteinExistence type="predicted"/>
<organism evidence="1">
    <name type="scientific">Euplotes harpa</name>
    <dbReference type="NCBI Taxonomy" id="151035"/>
    <lineage>
        <taxon>Eukaryota</taxon>
        <taxon>Sar</taxon>
        <taxon>Alveolata</taxon>
        <taxon>Ciliophora</taxon>
        <taxon>Intramacronucleata</taxon>
        <taxon>Spirotrichea</taxon>
        <taxon>Hypotrichia</taxon>
        <taxon>Euplotida</taxon>
        <taxon>Euplotidae</taxon>
        <taxon>Euplotes</taxon>
    </lineage>
</organism>
<gene>
    <name evidence="1" type="ORF">EHAR0213_LOCUS8645</name>
</gene>
<dbReference type="EMBL" id="HBII01020835">
    <property type="protein sequence ID" value="CAE0349733.1"/>
    <property type="molecule type" value="Transcribed_RNA"/>
</dbReference>